<dbReference type="InterPro" id="IPR007694">
    <property type="entry name" value="DNA_helicase_DnaB-like_C"/>
</dbReference>
<proteinExistence type="inferred from homology"/>
<keyword evidence="14" id="KW-1185">Reference proteome</keyword>
<evidence type="ECO:0000256" key="11">
    <source>
        <dbReference type="ARBA" id="ARBA00048954"/>
    </source>
</evidence>
<keyword evidence="8" id="KW-0238">DNA-binding</keyword>
<evidence type="ECO:0000256" key="9">
    <source>
        <dbReference type="ARBA" id="ARBA00023235"/>
    </source>
</evidence>
<evidence type="ECO:0000256" key="10">
    <source>
        <dbReference type="ARBA" id="ARBA00044969"/>
    </source>
</evidence>
<dbReference type="InterPro" id="IPR016136">
    <property type="entry name" value="DNA_helicase_N/primase_C"/>
</dbReference>
<dbReference type="RefSeq" id="WP_238185140.1">
    <property type="nucleotide sequence ID" value="NZ_BPRB01000334.1"/>
</dbReference>
<evidence type="ECO:0000256" key="8">
    <source>
        <dbReference type="ARBA" id="ARBA00023125"/>
    </source>
</evidence>
<accession>A0ABQ4U638</accession>
<feature type="domain" description="SF4 helicase" evidence="12">
    <location>
        <begin position="192"/>
        <end position="480"/>
    </location>
</feature>
<protein>
    <recommendedName>
        <fullName evidence="10">DNA 5'-3' helicase</fullName>
        <ecNumber evidence="10">5.6.2.3</ecNumber>
    </recommendedName>
</protein>
<dbReference type="Gene3D" id="3.40.50.300">
    <property type="entry name" value="P-loop containing nucleotide triphosphate hydrolases"/>
    <property type="match status" value="1"/>
</dbReference>
<dbReference type="InterPro" id="IPR003593">
    <property type="entry name" value="AAA+_ATPase"/>
</dbReference>
<keyword evidence="2" id="KW-0639">Primosome</keyword>
<dbReference type="Gene3D" id="1.10.860.10">
    <property type="entry name" value="DNAb Helicase, Chain A"/>
    <property type="match status" value="1"/>
</dbReference>
<dbReference type="SUPFAM" id="SSF48024">
    <property type="entry name" value="N-terminal domain of DnaB helicase"/>
    <property type="match status" value="1"/>
</dbReference>
<dbReference type="CDD" id="cd00984">
    <property type="entry name" value="DnaB_C"/>
    <property type="match status" value="1"/>
</dbReference>
<dbReference type="EMBL" id="BPRB01000334">
    <property type="protein sequence ID" value="GJE62508.1"/>
    <property type="molecule type" value="Genomic_DNA"/>
</dbReference>
<comment type="similarity">
    <text evidence="1">Belongs to the helicase family. DnaB subfamily.</text>
</comment>
<organism evidence="13 14">
    <name type="scientific">Methylobacterium trifolii</name>
    <dbReference type="NCBI Taxonomy" id="1003092"/>
    <lineage>
        <taxon>Bacteria</taxon>
        <taxon>Pseudomonadati</taxon>
        <taxon>Pseudomonadota</taxon>
        <taxon>Alphaproteobacteria</taxon>
        <taxon>Hyphomicrobiales</taxon>
        <taxon>Methylobacteriaceae</taxon>
        <taxon>Methylobacterium</taxon>
    </lineage>
</organism>
<dbReference type="SUPFAM" id="SSF52540">
    <property type="entry name" value="P-loop containing nucleoside triphosphate hydrolases"/>
    <property type="match status" value="1"/>
</dbReference>
<evidence type="ECO:0000259" key="12">
    <source>
        <dbReference type="PROSITE" id="PS51199"/>
    </source>
</evidence>
<comment type="caution">
    <text evidence="13">The sequence shown here is derived from an EMBL/GenBank/DDBJ whole genome shotgun (WGS) entry which is preliminary data.</text>
</comment>
<dbReference type="GO" id="GO:0004386">
    <property type="term" value="F:helicase activity"/>
    <property type="evidence" value="ECO:0007669"/>
    <property type="project" value="UniProtKB-KW"/>
</dbReference>
<dbReference type="PANTHER" id="PTHR30153">
    <property type="entry name" value="REPLICATIVE DNA HELICASE DNAB"/>
    <property type="match status" value="1"/>
</dbReference>
<keyword evidence="5" id="KW-0378">Hydrolase</keyword>
<dbReference type="Proteomes" id="UP001055057">
    <property type="component" value="Unassembled WGS sequence"/>
</dbReference>
<dbReference type="EC" id="5.6.2.3" evidence="10"/>
<dbReference type="InterPro" id="IPR036185">
    <property type="entry name" value="DNA_heli_DnaB-like_N_sf"/>
</dbReference>
<dbReference type="PROSITE" id="PS51199">
    <property type="entry name" value="SF4_HELICASE"/>
    <property type="match status" value="1"/>
</dbReference>
<evidence type="ECO:0000313" key="13">
    <source>
        <dbReference type="EMBL" id="GJE62508.1"/>
    </source>
</evidence>
<comment type="catalytic activity">
    <reaction evidence="11">
        <text>ATP + H2O = ADP + phosphate + H(+)</text>
        <dbReference type="Rhea" id="RHEA:13065"/>
        <dbReference type="ChEBI" id="CHEBI:15377"/>
        <dbReference type="ChEBI" id="CHEBI:15378"/>
        <dbReference type="ChEBI" id="CHEBI:30616"/>
        <dbReference type="ChEBI" id="CHEBI:43474"/>
        <dbReference type="ChEBI" id="CHEBI:456216"/>
        <dbReference type="EC" id="5.6.2.3"/>
    </reaction>
</comment>
<keyword evidence="3" id="KW-0235">DNA replication</keyword>
<sequence>MSASLPNALTARLEADNQLPVTPSAVEAEQALLGAVLHNPEALDRARDHVRAEDFFEPVHRQMFEVMCQRRDAGEAIDWKLMKAVLGNADLGGVTTGQYIARLASEAITVVGAPGYARMIAEAAQMRTVYETCQAGAARMTCGAVENPAAYATHMIEQLDAVASAALAEHARRVTLGHSVTSVLARVDQVRQGHAPRGVPYGLPKLDGYTLGMRPSQFIVLAGRPGMGKTTVALHVALTAARRSGAVGFFSLEMGADELSERVLAATAYDPREPELITYRAIAEARGLSPDAMGRLQEAERACAGIPLWIEPQAGLTLAQIAARARQMRMRAERQGIPLAAIFIDHIGLIRPSKRYQGNRVQEMTEISSGLKGLAKELGIPVVGLSQLNREVEKRQDKRPQLADLRESGSIEQDADVVLALYRDAYYLEHKADRTDVEEDRLARCLNELEIEILKQRSGPTSRITCFCDVACNVLAEAAR</sequence>
<dbReference type="PANTHER" id="PTHR30153:SF2">
    <property type="entry name" value="REPLICATIVE DNA HELICASE"/>
    <property type="match status" value="1"/>
</dbReference>
<reference evidence="13" key="2">
    <citation type="submission" date="2021-08" db="EMBL/GenBank/DDBJ databases">
        <authorList>
            <person name="Tani A."/>
            <person name="Ola A."/>
            <person name="Ogura Y."/>
            <person name="Katsura K."/>
            <person name="Hayashi T."/>
        </authorList>
    </citation>
    <scope>NUCLEOTIDE SEQUENCE</scope>
    <source>
        <strain evidence="13">DSM 23632</strain>
    </source>
</reference>
<evidence type="ECO:0000256" key="6">
    <source>
        <dbReference type="ARBA" id="ARBA00022806"/>
    </source>
</evidence>
<dbReference type="SMART" id="SM00382">
    <property type="entry name" value="AAA"/>
    <property type="match status" value="1"/>
</dbReference>
<dbReference type="InterPro" id="IPR007693">
    <property type="entry name" value="DNA_helicase_DnaB-like_N"/>
</dbReference>
<dbReference type="InterPro" id="IPR027417">
    <property type="entry name" value="P-loop_NTPase"/>
</dbReference>
<name>A0ABQ4U638_9HYPH</name>
<keyword evidence="9" id="KW-0413">Isomerase</keyword>
<gene>
    <name evidence="13" type="primary">dnaC_3</name>
    <name evidence="13" type="ORF">MPOCJGCO_4641</name>
</gene>
<keyword evidence="6 13" id="KW-0347">Helicase</keyword>
<evidence type="ECO:0000256" key="1">
    <source>
        <dbReference type="ARBA" id="ARBA00008428"/>
    </source>
</evidence>
<keyword evidence="7" id="KW-0067">ATP-binding</keyword>
<evidence type="ECO:0000256" key="3">
    <source>
        <dbReference type="ARBA" id="ARBA00022705"/>
    </source>
</evidence>
<evidence type="ECO:0000256" key="7">
    <source>
        <dbReference type="ARBA" id="ARBA00022840"/>
    </source>
</evidence>
<reference evidence="13" key="1">
    <citation type="journal article" date="2021" name="Front. Microbiol.">
        <title>Comprehensive Comparative Genomics and Phenotyping of Methylobacterium Species.</title>
        <authorList>
            <person name="Alessa O."/>
            <person name="Ogura Y."/>
            <person name="Fujitani Y."/>
            <person name="Takami H."/>
            <person name="Hayashi T."/>
            <person name="Sahin N."/>
            <person name="Tani A."/>
        </authorList>
    </citation>
    <scope>NUCLEOTIDE SEQUENCE</scope>
    <source>
        <strain evidence="13">DSM 23632</strain>
    </source>
</reference>
<evidence type="ECO:0000256" key="4">
    <source>
        <dbReference type="ARBA" id="ARBA00022741"/>
    </source>
</evidence>
<dbReference type="Pfam" id="PF00772">
    <property type="entry name" value="DnaB"/>
    <property type="match status" value="1"/>
</dbReference>
<evidence type="ECO:0000313" key="14">
    <source>
        <dbReference type="Proteomes" id="UP001055057"/>
    </source>
</evidence>
<evidence type="ECO:0000256" key="5">
    <source>
        <dbReference type="ARBA" id="ARBA00022801"/>
    </source>
</evidence>
<dbReference type="Pfam" id="PF03796">
    <property type="entry name" value="DnaB_C"/>
    <property type="match status" value="1"/>
</dbReference>
<evidence type="ECO:0000256" key="2">
    <source>
        <dbReference type="ARBA" id="ARBA00022515"/>
    </source>
</evidence>
<keyword evidence="4" id="KW-0547">Nucleotide-binding</keyword>